<dbReference type="EnsemblProtists" id="EKX33086">
    <property type="protein sequence ID" value="EKX33086"/>
    <property type="gene ID" value="GUITHDRAFT_120746"/>
</dbReference>
<dbReference type="HOGENOM" id="CLU_830145_0_0_1"/>
<evidence type="ECO:0000313" key="2">
    <source>
        <dbReference type="EMBL" id="EKX33086.1"/>
    </source>
</evidence>
<dbReference type="KEGG" id="gtt:GUITHDRAFT_120746"/>
<dbReference type="PaxDb" id="55529-EKX33086"/>
<proteinExistence type="predicted"/>
<dbReference type="RefSeq" id="XP_005820066.1">
    <property type="nucleotide sequence ID" value="XM_005820009.1"/>
</dbReference>
<dbReference type="PANTHER" id="PTHR22753:SF14">
    <property type="entry name" value="MONOACYLGLYCEROL_DIACYLGLYCEROL O-ACYLTRANSFERASE"/>
    <property type="match status" value="1"/>
</dbReference>
<dbReference type="STRING" id="905079.L1IA04"/>
<organism evidence="2">
    <name type="scientific">Guillardia theta (strain CCMP2712)</name>
    <name type="common">Cryptophyte</name>
    <dbReference type="NCBI Taxonomy" id="905079"/>
    <lineage>
        <taxon>Eukaryota</taxon>
        <taxon>Cryptophyceae</taxon>
        <taxon>Pyrenomonadales</taxon>
        <taxon>Geminigeraceae</taxon>
        <taxon>Guillardia</taxon>
    </lineage>
</organism>
<feature type="region of interest" description="Disordered" evidence="1">
    <location>
        <begin position="300"/>
        <end position="335"/>
    </location>
</feature>
<keyword evidence="4" id="KW-1185">Reference proteome</keyword>
<dbReference type="SUPFAM" id="SSF53474">
    <property type="entry name" value="alpha/beta-Hydrolases"/>
    <property type="match status" value="1"/>
</dbReference>
<name>L1IA04_GUITC</name>
<feature type="compositionally biased region" description="Basic residues" evidence="1">
    <location>
        <begin position="301"/>
        <end position="313"/>
    </location>
</feature>
<sequence>MQDRSSMLQPFESLLKLREVEKTRGRLLFFDDPLRGVACDSAEWEQEEQEEEADGASKPLFLFLPGFDGTGVSAQSQFEDLGRTYVVRRMQYLSQDRSNFDELVRFVCSYVRGWRESRRRRREKDAGVFLLGESFGGLLALAVALQLEEEEQGAVAGLVLANPASSFLRSDWPLTSQLITELPAALPFKDLQLSQLVPPLRDGLLGELRSSSLLNKTLGSLSYASLGSSLLLTRALDMKTAGDLLEGTRNRLQTLSQSLLRGDVAGGIADLDSSWALDSLLSILPEDTVRHRLKFYLEQGKRKRERRRRREGMRKRGSEGAREKRSENQNLPQSF</sequence>
<reference evidence="4" key="2">
    <citation type="submission" date="2012-11" db="EMBL/GenBank/DDBJ databases">
        <authorList>
            <person name="Kuo A."/>
            <person name="Curtis B.A."/>
            <person name="Tanifuji G."/>
            <person name="Burki F."/>
            <person name="Gruber A."/>
            <person name="Irimia M."/>
            <person name="Maruyama S."/>
            <person name="Arias M.C."/>
            <person name="Ball S.G."/>
            <person name="Gile G.H."/>
            <person name="Hirakawa Y."/>
            <person name="Hopkins J.F."/>
            <person name="Rensing S.A."/>
            <person name="Schmutz J."/>
            <person name="Symeonidi A."/>
            <person name="Elias M."/>
            <person name="Eveleigh R.J."/>
            <person name="Herman E.K."/>
            <person name="Klute M.J."/>
            <person name="Nakayama T."/>
            <person name="Obornik M."/>
            <person name="Reyes-Prieto A."/>
            <person name="Armbrust E.V."/>
            <person name="Aves S.J."/>
            <person name="Beiko R.G."/>
            <person name="Coutinho P."/>
            <person name="Dacks J.B."/>
            <person name="Durnford D.G."/>
            <person name="Fast N.M."/>
            <person name="Green B.R."/>
            <person name="Grisdale C."/>
            <person name="Hempe F."/>
            <person name="Henrissat B."/>
            <person name="Hoppner M.P."/>
            <person name="Ishida K.-I."/>
            <person name="Kim E."/>
            <person name="Koreny L."/>
            <person name="Kroth P.G."/>
            <person name="Liu Y."/>
            <person name="Malik S.-B."/>
            <person name="Maier U.G."/>
            <person name="McRose D."/>
            <person name="Mock T."/>
            <person name="Neilson J.A."/>
            <person name="Onodera N.T."/>
            <person name="Poole A.M."/>
            <person name="Pritham E.J."/>
            <person name="Richards T.A."/>
            <person name="Rocap G."/>
            <person name="Roy S.W."/>
            <person name="Sarai C."/>
            <person name="Schaack S."/>
            <person name="Shirato S."/>
            <person name="Slamovits C.H."/>
            <person name="Spencer D.F."/>
            <person name="Suzuki S."/>
            <person name="Worden A.Z."/>
            <person name="Zauner S."/>
            <person name="Barry K."/>
            <person name="Bell C."/>
            <person name="Bharti A.K."/>
            <person name="Crow J.A."/>
            <person name="Grimwood J."/>
            <person name="Kramer R."/>
            <person name="Lindquist E."/>
            <person name="Lucas S."/>
            <person name="Salamov A."/>
            <person name="McFadden G.I."/>
            <person name="Lane C.E."/>
            <person name="Keeling P.J."/>
            <person name="Gray M.W."/>
            <person name="Grigoriev I.V."/>
            <person name="Archibald J.M."/>
        </authorList>
    </citation>
    <scope>NUCLEOTIDE SEQUENCE</scope>
    <source>
        <strain evidence="4">CCMP2712</strain>
    </source>
</reference>
<protein>
    <submittedName>
        <fullName evidence="2 3">Uncharacterized protein</fullName>
    </submittedName>
</protein>
<evidence type="ECO:0000256" key="1">
    <source>
        <dbReference type="SAM" id="MobiDB-lite"/>
    </source>
</evidence>
<reference evidence="3" key="3">
    <citation type="submission" date="2016-03" db="UniProtKB">
        <authorList>
            <consortium name="EnsemblProtists"/>
        </authorList>
    </citation>
    <scope>IDENTIFICATION</scope>
</reference>
<dbReference type="OrthoDB" id="44277at2759"/>
<dbReference type="GeneID" id="17289805"/>
<reference evidence="2 4" key="1">
    <citation type="journal article" date="2012" name="Nature">
        <title>Algal genomes reveal evolutionary mosaicism and the fate of nucleomorphs.</title>
        <authorList>
            <consortium name="DOE Joint Genome Institute"/>
            <person name="Curtis B.A."/>
            <person name="Tanifuji G."/>
            <person name="Burki F."/>
            <person name="Gruber A."/>
            <person name="Irimia M."/>
            <person name="Maruyama S."/>
            <person name="Arias M.C."/>
            <person name="Ball S.G."/>
            <person name="Gile G.H."/>
            <person name="Hirakawa Y."/>
            <person name="Hopkins J.F."/>
            <person name="Kuo A."/>
            <person name="Rensing S.A."/>
            <person name="Schmutz J."/>
            <person name="Symeonidi A."/>
            <person name="Elias M."/>
            <person name="Eveleigh R.J."/>
            <person name="Herman E.K."/>
            <person name="Klute M.J."/>
            <person name="Nakayama T."/>
            <person name="Obornik M."/>
            <person name="Reyes-Prieto A."/>
            <person name="Armbrust E.V."/>
            <person name="Aves S.J."/>
            <person name="Beiko R.G."/>
            <person name="Coutinho P."/>
            <person name="Dacks J.B."/>
            <person name="Durnford D.G."/>
            <person name="Fast N.M."/>
            <person name="Green B.R."/>
            <person name="Grisdale C.J."/>
            <person name="Hempel F."/>
            <person name="Henrissat B."/>
            <person name="Hoppner M.P."/>
            <person name="Ishida K."/>
            <person name="Kim E."/>
            <person name="Koreny L."/>
            <person name="Kroth P.G."/>
            <person name="Liu Y."/>
            <person name="Malik S.B."/>
            <person name="Maier U.G."/>
            <person name="McRose D."/>
            <person name="Mock T."/>
            <person name="Neilson J.A."/>
            <person name="Onodera N.T."/>
            <person name="Poole A.M."/>
            <person name="Pritham E.J."/>
            <person name="Richards T.A."/>
            <person name="Rocap G."/>
            <person name="Roy S.W."/>
            <person name="Sarai C."/>
            <person name="Schaack S."/>
            <person name="Shirato S."/>
            <person name="Slamovits C.H."/>
            <person name="Spencer D.F."/>
            <person name="Suzuki S."/>
            <person name="Worden A.Z."/>
            <person name="Zauner S."/>
            <person name="Barry K."/>
            <person name="Bell C."/>
            <person name="Bharti A.K."/>
            <person name="Crow J.A."/>
            <person name="Grimwood J."/>
            <person name="Kramer R."/>
            <person name="Lindquist E."/>
            <person name="Lucas S."/>
            <person name="Salamov A."/>
            <person name="McFadden G.I."/>
            <person name="Lane C.E."/>
            <person name="Keeling P.J."/>
            <person name="Gray M.W."/>
            <person name="Grigoriev I.V."/>
            <person name="Archibald J.M."/>
        </authorList>
    </citation>
    <scope>NUCLEOTIDE SEQUENCE</scope>
    <source>
        <strain evidence="2 4">CCMP2712</strain>
    </source>
</reference>
<dbReference type="EMBL" id="JH993157">
    <property type="protein sequence ID" value="EKX33086.1"/>
    <property type="molecule type" value="Genomic_DNA"/>
</dbReference>
<feature type="compositionally biased region" description="Basic and acidic residues" evidence="1">
    <location>
        <begin position="314"/>
        <end position="327"/>
    </location>
</feature>
<gene>
    <name evidence="2" type="ORF">GUITHDRAFT_120746</name>
</gene>
<evidence type="ECO:0000313" key="4">
    <source>
        <dbReference type="Proteomes" id="UP000011087"/>
    </source>
</evidence>
<dbReference type="Gene3D" id="3.40.50.1820">
    <property type="entry name" value="alpha/beta hydrolase"/>
    <property type="match status" value="1"/>
</dbReference>
<dbReference type="InterPro" id="IPR029058">
    <property type="entry name" value="AB_hydrolase_fold"/>
</dbReference>
<dbReference type="PANTHER" id="PTHR22753">
    <property type="entry name" value="TRANSMEMBRANE PROTEIN 68"/>
    <property type="match status" value="1"/>
</dbReference>
<dbReference type="AlphaFoldDB" id="L1IA04"/>
<dbReference type="GO" id="GO:0016020">
    <property type="term" value="C:membrane"/>
    <property type="evidence" value="ECO:0007669"/>
    <property type="project" value="TreeGrafter"/>
</dbReference>
<evidence type="ECO:0000313" key="3">
    <source>
        <dbReference type="EnsemblProtists" id="EKX33086"/>
    </source>
</evidence>
<dbReference type="Proteomes" id="UP000011087">
    <property type="component" value="Unassembled WGS sequence"/>
</dbReference>
<accession>L1IA04</accession>